<dbReference type="Gene3D" id="1.25.40.10">
    <property type="entry name" value="Tetratricopeptide repeat domain"/>
    <property type="match status" value="1"/>
</dbReference>
<dbReference type="InterPro" id="IPR011990">
    <property type="entry name" value="TPR-like_helical_dom_sf"/>
</dbReference>
<organism evidence="8 9">
    <name type="scientific">Vespula squamosa</name>
    <name type="common">Southern yellow jacket</name>
    <name type="synonym">Wasp</name>
    <dbReference type="NCBI Taxonomy" id="30214"/>
    <lineage>
        <taxon>Eukaryota</taxon>
        <taxon>Metazoa</taxon>
        <taxon>Ecdysozoa</taxon>
        <taxon>Arthropoda</taxon>
        <taxon>Hexapoda</taxon>
        <taxon>Insecta</taxon>
        <taxon>Pterygota</taxon>
        <taxon>Neoptera</taxon>
        <taxon>Endopterygota</taxon>
        <taxon>Hymenoptera</taxon>
        <taxon>Apocrita</taxon>
        <taxon>Aculeata</taxon>
        <taxon>Vespoidea</taxon>
        <taxon>Vespidae</taxon>
        <taxon>Vespinae</taxon>
        <taxon>Vespula</taxon>
    </lineage>
</organism>
<gene>
    <name evidence="8" type="ORF">V1478_016439</name>
</gene>
<feature type="repeat" description="ANK" evidence="7">
    <location>
        <begin position="176"/>
        <end position="208"/>
    </location>
</feature>
<reference evidence="8 9" key="1">
    <citation type="journal article" date="2024" name="Ann. Entomol. Soc. Am.">
        <title>Genomic analyses of the southern and eastern yellowjacket wasps (Hymenoptera: Vespidae) reveal evolutionary signatures of social life.</title>
        <authorList>
            <person name="Catto M.A."/>
            <person name="Caine P.B."/>
            <person name="Orr S.E."/>
            <person name="Hunt B.G."/>
            <person name="Goodisman M.A.D."/>
        </authorList>
    </citation>
    <scope>NUCLEOTIDE SEQUENCE [LARGE SCALE GENOMIC DNA]</scope>
    <source>
        <strain evidence="8">233</strain>
        <tissue evidence="8">Head and thorax</tissue>
    </source>
</reference>
<dbReference type="Pfam" id="PF12796">
    <property type="entry name" value="Ank_2"/>
    <property type="match status" value="2"/>
</dbReference>
<dbReference type="InterPro" id="IPR002110">
    <property type="entry name" value="Ankyrin_rpt"/>
</dbReference>
<proteinExistence type="inferred from homology"/>
<feature type="repeat" description="ANK" evidence="7">
    <location>
        <begin position="62"/>
        <end position="94"/>
    </location>
</feature>
<name>A0ABD1ZZS6_VESSQ</name>
<comment type="caution">
    <text evidence="8">The sequence shown here is derived from an EMBL/GenBank/DDBJ whole genome shotgun (WGS) entry which is preliminary data.</text>
</comment>
<evidence type="ECO:0000256" key="3">
    <source>
        <dbReference type="ARBA" id="ARBA00022786"/>
    </source>
</evidence>
<protein>
    <submittedName>
        <fullName evidence="8">Protein fem-1 CG6966-like isoform X1</fullName>
    </submittedName>
</protein>
<feature type="repeat" description="ANK" evidence="7">
    <location>
        <begin position="20"/>
        <end position="53"/>
    </location>
</feature>
<evidence type="ECO:0000256" key="2">
    <source>
        <dbReference type="ARBA" id="ARBA00022737"/>
    </source>
</evidence>
<dbReference type="PROSITE" id="PS50088">
    <property type="entry name" value="ANK_REPEAT"/>
    <property type="match status" value="7"/>
</dbReference>
<dbReference type="SUPFAM" id="SSF48403">
    <property type="entry name" value="Ankyrin repeat"/>
    <property type="match status" value="2"/>
</dbReference>
<dbReference type="AlphaFoldDB" id="A0ABD1ZZS6"/>
<feature type="repeat" description="ANK" evidence="7">
    <location>
        <begin position="95"/>
        <end position="120"/>
    </location>
</feature>
<evidence type="ECO:0000256" key="4">
    <source>
        <dbReference type="ARBA" id="ARBA00022803"/>
    </source>
</evidence>
<dbReference type="Gene3D" id="1.25.40.20">
    <property type="entry name" value="Ankyrin repeat-containing domain"/>
    <property type="match status" value="3"/>
</dbReference>
<sequence length="624" mass="70151">RFLERRNKHEVEILVSTTTHGATPLVMACRNGHYDVAEYLVVKCGADIEQPGSVVFDGETIEGAPPLWCAAAAGHIELVKLLVQRGANVNSTTKTNSTPLRAACFDGHFEIVRFLVKNGAGFVKSHGNTIYSHFADIEMANRHGHTCLMIACYRGHIGIAKLLLAWNVDVNRKSVRGNTALHDCAESGSLEILKLLVQHGAQMDVDSYGMTPLLAAAVTGNTDIVEYLIGIPELIKREERIDALELLGATYVDKKRDMVGALNFWKRAMDDRYQSDVVISKPSPLPLVAAYDFAQEICEPEQLDELLADPDEMRMQALVIRERILGPAHPDTSYYIRYRGAVYADAGKFDRCIQLWNYALDMQQGMLEPLNPMTQSSFFSFAELFSFMIGEEGRQTSRGRRVPPVDRQEILKIFLKAIVEVRLGKQLLDKVPLRDRDVTSLNRILLITLHLACLMTRDMPTEGTYEYEAIHKAIYELVRINAKGKEDRDALQLVHSDDVALVGRYPICKFHSPHLTTALLKVGADVNSRDRNGNTALHWVAMSLPWRPDLAVALLDAGAHIDTVNRDKKTFKSLLRNKQNYYSMSPLKYITLSCLAAKVIRRWCNDEQINEVVPGHLQEFVKMH</sequence>
<keyword evidence="5 7" id="KW-0040">ANK repeat</keyword>
<dbReference type="PANTHER" id="PTHR24173">
    <property type="entry name" value="ANKYRIN REPEAT CONTAINING"/>
    <property type="match status" value="1"/>
</dbReference>
<dbReference type="Proteomes" id="UP001607302">
    <property type="component" value="Unassembled WGS sequence"/>
</dbReference>
<dbReference type="EMBL" id="JAUDFV010000157">
    <property type="protein sequence ID" value="KAL2713882.1"/>
    <property type="molecule type" value="Genomic_DNA"/>
</dbReference>
<dbReference type="FunFam" id="1.25.40.10:FF:000104">
    <property type="entry name" value="Fem-1 homolog c (C.elegans)"/>
    <property type="match status" value="1"/>
</dbReference>
<feature type="repeat" description="ANK" evidence="7">
    <location>
        <begin position="208"/>
        <end position="229"/>
    </location>
</feature>
<dbReference type="SMART" id="SM00248">
    <property type="entry name" value="ANK"/>
    <property type="match status" value="7"/>
</dbReference>
<dbReference type="Pfam" id="PF00023">
    <property type="entry name" value="Ank"/>
    <property type="match status" value="1"/>
</dbReference>
<evidence type="ECO:0000313" key="9">
    <source>
        <dbReference type="Proteomes" id="UP001607302"/>
    </source>
</evidence>
<dbReference type="PROSITE" id="PS50297">
    <property type="entry name" value="ANK_REP_REGION"/>
    <property type="match status" value="6"/>
</dbReference>
<dbReference type="PANTHER" id="PTHR24173:SF85">
    <property type="entry name" value="PROTEIN FEM-1 HOMOLOG CG6966"/>
    <property type="match status" value="1"/>
</dbReference>
<feature type="repeat" description="ANK" evidence="7">
    <location>
        <begin position="143"/>
        <end position="175"/>
    </location>
</feature>
<comment type="pathway">
    <text evidence="1">Protein modification; protein ubiquitination.</text>
</comment>
<keyword evidence="3" id="KW-0833">Ubl conjugation pathway</keyword>
<evidence type="ECO:0000256" key="1">
    <source>
        <dbReference type="ARBA" id="ARBA00004906"/>
    </source>
</evidence>
<feature type="non-terminal residue" evidence="8">
    <location>
        <position position="1"/>
    </location>
</feature>
<evidence type="ECO:0000256" key="5">
    <source>
        <dbReference type="ARBA" id="ARBA00023043"/>
    </source>
</evidence>
<keyword evidence="4" id="KW-0802">TPR repeat</keyword>
<dbReference type="InterPro" id="IPR036770">
    <property type="entry name" value="Ankyrin_rpt-contain_sf"/>
</dbReference>
<evidence type="ECO:0000256" key="6">
    <source>
        <dbReference type="ARBA" id="ARBA00038500"/>
    </source>
</evidence>
<evidence type="ECO:0000313" key="8">
    <source>
        <dbReference type="EMBL" id="KAL2713882.1"/>
    </source>
</evidence>
<keyword evidence="2" id="KW-0677">Repeat</keyword>
<comment type="similarity">
    <text evidence="6">Belongs to the fem-1 family.</text>
</comment>
<keyword evidence="9" id="KW-1185">Reference proteome</keyword>
<accession>A0ABD1ZZS6</accession>
<evidence type="ECO:0000256" key="7">
    <source>
        <dbReference type="PROSITE-ProRule" id="PRU00023"/>
    </source>
</evidence>
<dbReference type="PRINTS" id="PR01415">
    <property type="entry name" value="ANKYRIN"/>
</dbReference>
<feature type="repeat" description="ANK" evidence="7">
    <location>
        <begin position="532"/>
        <end position="566"/>
    </location>
</feature>